<dbReference type="InterPro" id="IPR045076">
    <property type="entry name" value="MutS"/>
</dbReference>
<comment type="caution">
    <text evidence="5">The sequence shown here is derived from an EMBL/GenBank/DDBJ whole genome shotgun (WGS) entry which is preliminary data.</text>
</comment>
<dbReference type="SUPFAM" id="SSF52540">
    <property type="entry name" value="P-loop containing nucleoside triphosphate hydrolases"/>
    <property type="match status" value="1"/>
</dbReference>
<evidence type="ECO:0000256" key="2">
    <source>
        <dbReference type="ARBA" id="ARBA00022840"/>
    </source>
</evidence>
<dbReference type="AlphaFoldDB" id="A0A2M7MGD1"/>
<dbReference type="Gene3D" id="3.40.50.300">
    <property type="entry name" value="P-loop containing nucleotide triphosphate hydrolases"/>
    <property type="match status" value="1"/>
</dbReference>
<feature type="non-terminal residue" evidence="5">
    <location>
        <position position="1"/>
    </location>
</feature>
<accession>A0A2M7MGD1</accession>
<keyword evidence="2" id="KW-0067">ATP-binding</keyword>
<dbReference type="PANTHER" id="PTHR11361">
    <property type="entry name" value="DNA MISMATCH REPAIR PROTEIN MUTS FAMILY MEMBER"/>
    <property type="match status" value="1"/>
</dbReference>
<gene>
    <name evidence="5" type="ORF">COZ26_03410</name>
</gene>
<dbReference type="EMBL" id="PFJV01000084">
    <property type="protein sequence ID" value="PIX92139.1"/>
    <property type="molecule type" value="Genomic_DNA"/>
</dbReference>
<proteinExistence type="predicted"/>
<keyword evidence="1" id="KW-0547">Nucleotide-binding</keyword>
<evidence type="ECO:0000313" key="6">
    <source>
        <dbReference type="Proteomes" id="UP000230658"/>
    </source>
</evidence>
<evidence type="ECO:0000313" key="5">
    <source>
        <dbReference type="EMBL" id="PIX92139.1"/>
    </source>
</evidence>
<organism evidence="5 6">
    <name type="scientific">Candidatus Kuenenbacteria bacterium CG_4_10_14_3_um_filter_39_14</name>
    <dbReference type="NCBI Taxonomy" id="1974614"/>
    <lineage>
        <taxon>Bacteria</taxon>
        <taxon>Candidatus Kueneniibacteriota</taxon>
    </lineage>
</organism>
<protein>
    <recommendedName>
        <fullName evidence="4">DNA mismatch repair proteins mutS family domain-containing protein</fullName>
    </recommendedName>
</protein>
<reference evidence="6" key="1">
    <citation type="submission" date="2017-09" db="EMBL/GenBank/DDBJ databases">
        <title>Depth-based differentiation of microbial function through sediment-hosted aquifers and enrichment of novel symbionts in the deep terrestrial subsurface.</title>
        <authorList>
            <person name="Probst A.J."/>
            <person name="Ladd B."/>
            <person name="Jarett J.K."/>
            <person name="Geller-Mcgrath D.E."/>
            <person name="Sieber C.M.K."/>
            <person name="Emerson J.B."/>
            <person name="Anantharaman K."/>
            <person name="Thomas B.C."/>
            <person name="Malmstrom R."/>
            <person name="Stieglmeier M."/>
            <person name="Klingl A."/>
            <person name="Woyke T."/>
            <person name="Ryan C.M."/>
            <person name="Banfield J.F."/>
        </authorList>
    </citation>
    <scope>NUCLEOTIDE SEQUENCE [LARGE SCALE GENOMIC DNA]</scope>
</reference>
<dbReference type="InterPro" id="IPR027417">
    <property type="entry name" value="P-loop_NTPase"/>
</dbReference>
<keyword evidence="3" id="KW-0238">DNA-binding</keyword>
<evidence type="ECO:0000256" key="1">
    <source>
        <dbReference type="ARBA" id="ARBA00022741"/>
    </source>
</evidence>
<dbReference type="PANTHER" id="PTHR11361:SF99">
    <property type="entry name" value="DNA MISMATCH REPAIR PROTEIN"/>
    <property type="match status" value="1"/>
</dbReference>
<sequence length="163" mass="18331">TYLRTIGINLVLAMTGAPVLAKSFEFKPVQLFTGIKTSDSLQDGESYFFAELKRLKELIDRLKSGQSLFIILDEILRGTNSADKQKGSKALITQLISFHCSGMIATHDLTLGELTLRFPEYVSNKRFEVEIQNDNLKFDYLLKDGISENLNASFLMKKMGITV</sequence>
<dbReference type="GO" id="GO:0140664">
    <property type="term" value="F:ATP-dependent DNA damage sensor activity"/>
    <property type="evidence" value="ECO:0007669"/>
    <property type="project" value="InterPro"/>
</dbReference>
<dbReference type="InterPro" id="IPR000432">
    <property type="entry name" value="DNA_mismatch_repair_MutS_C"/>
</dbReference>
<evidence type="ECO:0000256" key="3">
    <source>
        <dbReference type="ARBA" id="ARBA00023125"/>
    </source>
</evidence>
<dbReference type="GO" id="GO:0005829">
    <property type="term" value="C:cytosol"/>
    <property type="evidence" value="ECO:0007669"/>
    <property type="project" value="TreeGrafter"/>
</dbReference>
<dbReference type="GO" id="GO:0006298">
    <property type="term" value="P:mismatch repair"/>
    <property type="evidence" value="ECO:0007669"/>
    <property type="project" value="InterPro"/>
</dbReference>
<dbReference type="Proteomes" id="UP000230658">
    <property type="component" value="Unassembled WGS sequence"/>
</dbReference>
<evidence type="ECO:0000259" key="4">
    <source>
        <dbReference type="SMART" id="SM00534"/>
    </source>
</evidence>
<dbReference type="Pfam" id="PF00488">
    <property type="entry name" value="MutS_V"/>
    <property type="match status" value="1"/>
</dbReference>
<dbReference type="SMART" id="SM00534">
    <property type="entry name" value="MUTSac"/>
    <property type="match status" value="1"/>
</dbReference>
<dbReference type="GO" id="GO:0030983">
    <property type="term" value="F:mismatched DNA binding"/>
    <property type="evidence" value="ECO:0007669"/>
    <property type="project" value="InterPro"/>
</dbReference>
<dbReference type="GO" id="GO:0005524">
    <property type="term" value="F:ATP binding"/>
    <property type="evidence" value="ECO:0007669"/>
    <property type="project" value="UniProtKB-KW"/>
</dbReference>
<feature type="domain" description="DNA mismatch repair proteins mutS family" evidence="4">
    <location>
        <begin position="1"/>
        <end position="160"/>
    </location>
</feature>
<name>A0A2M7MGD1_9BACT</name>